<dbReference type="Pfam" id="PF10014">
    <property type="entry name" value="2OG-Fe_Oxy_2"/>
    <property type="match status" value="1"/>
</dbReference>
<accession>A0A1F7ZQ21</accession>
<keyword evidence="2" id="KW-1185">Reference proteome</keyword>
<dbReference type="RefSeq" id="XP_022385258.1">
    <property type="nucleotide sequence ID" value="XM_022537481.1"/>
</dbReference>
<dbReference type="AlphaFoldDB" id="A0A1F7ZQ21"/>
<dbReference type="EMBL" id="LYCR01000109">
    <property type="protein sequence ID" value="OGM41541.1"/>
    <property type="molecule type" value="Genomic_DNA"/>
</dbReference>
<sequence>MPSTKIDIPNGHSMLKPHNLNIHENRHDAKFYDTMATIMSLRQTYMNDRFIFVKGKDMVPILKGLGARDTDFELLKSISDQTSPDPTLDYRAASLGCYCIDFEARDIRRLEQQPYTLTVQEDYKRHDSAIRRIFAEVPTDMQENTVVQALMIFMALVFQDVPITPRDQLDYSSQSWVCMIFNGRIVTDISKGIFGEPALEGVHSDGIGSHDVSSI</sequence>
<dbReference type="STRING" id="109264.A0A1F7ZQ21"/>
<dbReference type="GeneID" id="34453743"/>
<proteinExistence type="predicted"/>
<protein>
    <submittedName>
        <fullName evidence="1">Uncharacterized protein</fullName>
    </submittedName>
</protein>
<comment type="caution">
    <text evidence="1">The sequence shown here is derived from an EMBL/GenBank/DDBJ whole genome shotgun (WGS) entry which is preliminary data.</text>
</comment>
<dbReference type="OrthoDB" id="5307791at2759"/>
<name>A0A1F7ZQ21_9EURO</name>
<dbReference type="Proteomes" id="UP000179179">
    <property type="component" value="Unassembled WGS sequence"/>
</dbReference>
<evidence type="ECO:0000313" key="1">
    <source>
        <dbReference type="EMBL" id="OGM41541.1"/>
    </source>
</evidence>
<dbReference type="Gene3D" id="2.60.120.620">
    <property type="entry name" value="q2cbj1_9rhob like domain"/>
    <property type="match status" value="1"/>
</dbReference>
<dbReference type="GO" id="GO:0051213">
    <property type="term" value="F:dioxygenase activity"/>
    <property type="evidence" value="ECO:0007669"/>
    <property type="project" value="InterPro"/>
</dbReference>
<gene>
    <name evidence="1" type="ORF">ABOM_010353</name>
</gene>
<organism evidence="1 2">
    <name type="scientific">Aspergillus bombycis</name>
    <dbReference type="NCBI Taxonomy" id="109264"/>
    <lineage>
        <taxon>Eukaryota</taxon>
        <taxon>Fungi</taxon>
        <taxon>Dikarya</taxon>
        <taxon>Ascomycota</taxon>
        <taxon>Pezizomycotina</taxon>
        <taxon>Eurotiomycetes</taxon>
        <taxon>Eurotiomycetidae</taxon>
        <taxon>Eurotiales</taxon>
        <taxon>Aspergillaceae</taxon>
        <taxon>Aspergillus</taxon>
    </lineage>
</organism>
<evidence type="ECO:0000313" key="2">
    <source>
        <dbReference type="Proteomes" id="UP000179179"/>
    </source>
</evidence>
<dbReference type="InterPro" id="IPR018724">
    <property type="entry name" value="2OG-Fe_dioxygenase"/>
</dbReference>
<reference evidence="1 2" key="1">
    <citation type="journal article" date="2016" name="Genome Biol. Evol.">
        <title>Draft genome sequence of an aflatoxigenic Aspergillus species, A. bombycis.</title>
        <authorList>
            <person name="Moore G.G."/>
            <person name="Mack B.M."/>
            <person name="Beltz S.B."/>
            <person name="Gilbert M.K."/>
        </authorList>
    </citation>
    <scope>NUCLEOTIDE SEQUENCE [LARGE SCALE GENOMIC DNA]</scope>
    <source>
        <strain evidence="2">NRRL 26010</strain>
    </source>
</reference>